<sequence length="151" mass="16235">MNRTPPSSIIDVDHHHHSRGNSLVNLLMSNSSPPASPNVLQIDAEKASGVSKSICSSIEVRFGFTKLASAAPRIPAVDQVTSIRKSAEQCDDGEGAPSSIHPQPDLLVEALNPTFSKPSIPSSDQLASFDFNDMLRLSVSQPRHRQSQTPV</sequence>
<dbReference type="EMBL" id="JADNRY010000496">
    <property type="protein sequence ID" value="KAF9047224.1"/>
    <property type="molecule type" value="Genomic_DNA"/>
</dbReference>
<evidence type="ECO:0000313" key="1">
    <source>
        <dbReference type="EMBL" id="KAF9047224.1"/>
    </source>
</evidence>
<protein>
    <submittedName>
        <fullName evidence="1">Uncharacterized protein</fullName>
    </submittedName>
</protein>
<dbReference type="AlphaFoldDB" id="A0A9P5TVS2"/>
<dbReference type="Proteomes" id="UP000772434">
    <property type="component" value="Unassembled WGS sequence"/>
</dbReference>
<accession>A0A9P5TVS2</accession>
<gene>
    <name evidence="1" type="ORF">BDP27DRAFT_1454891</name>
</gene>
<organism evidence="1 2">
    <name type="scientific">Rhodocollybia butyracea</name>
    <dbReference type="NCBI Taxonomy" id="206335"/>
    <lineage>
        <taxon>Eukaryota</taxon>
        <taxon>Fungi</taxon>
        <taxon>Dikarya</taxon>
        <taxon>Basidiomycota</taxon>
        <taxon>Agaricomycotina</taxon>
        <taxon>Agaricomycetes</taxon>
        <taxon>Agaricomycetidae</taxon>
        <taxon>Agaricales</taxon>
        <taxon>Marasmiineae</taxon>
        <taxon>Omphalotaceae</taxon>
        <taxon>Rhodocollybia</taxon>
    </lineage>
</organism>
<evidence type="ECO:0000313" key="2">
    <source>
        <dbReference type="Proteomes" id="UP000772434"/>
    </source>
</evidence>
<proteinExistence type="predicted"/>
<reference evidence="1" key="1">
    <citation type="submission" date="2020-11" db="EMBL/GenBank/DDBJ databases">
        <authorList>
            <consortium name="DOE Joint Genome Institute"/>
            <person name="Ahrendt S."/>
            <person name="Riley R."/>
            <person name="Andreopoulos W."/>
            <person name="Labutti K."/>
            <person name="Pangilinan J."/>
            <person name="Ruiz-Duenas F.J."/>
            <person name="Barrasa J.M."/>
            <person name="Sanchez-Garcia M."/>
            <person name="Camarero S."/>
            <person name="Miyauchi S."/>
            <person name="Serrano A."/>
            <person name="Linde D."/>
            <person name="Babiker R."/>
            <person name="Drula E."/>
            <person name="Ayuso-Fernandez I."/>
            <person name="Pacheco R."/>
            <person name="Padilla G."/>
            <person name="Ferreira P."/>
            <person name="Barriuso J."/>
            <person name="Kellner H."/>
            <person name="Castanera R."/>
            <person name="Alfaro M."/>
            <person name="Ramirez L."/>
            <person name="Pisabarro A.G."/>
            <person name="Kuo A."/>
            <person name="Tritt A."/>
            <person name="Lipzen A."/>
            <person name="He G."/>
            <person name="Yan M."/>
            <person name="Ng V."/>
            <person name="Cullen D."/>
            <person name="Martin F."/>
            <person name="Rosso M.-N."/>
            <person name="Henrissat B."/>
            <person name="Hibbett D."/>
            <person name="Martinez A.T."/>
            <person name="Grigoriev I.V."/>
        </authorList>
    </citation>
    <scope>NUCLEOTIDE SEQUENCE</scope>
    <source>
        <strain evidence="1">AH 40177</strain>
    </source>
</reference>
<name>A0A9P5TVS2_9AGAR</name>
<keyword evidence="2" id="KW-1185">Reference proteome</keyword>
<comment type="caution">
    <text evidence="1">The sequence shown here is derived from an EMBL/GenBank/DDBJ whole genome shotgun (WGS) entry which is preliminary data.</text>
</comment>